<evidence type="ECO:0000256" key="1">
    <source>
        <dbReference type="ARBA" id="ARBA00022649"/>
    </source>
</evidence>
<sequence length="109" mass="12110">MNAPESSDRITNRIPQSITLKIQEAAELTGSTVNQFMVQASLEKAEKIIDREKFIQFSENDAAVIINLLDNRSKPNAALVRAFERFQQREIENGNQSGPAGELPPGQKV</sequence>
<name>A0ABZ0XTB0_9BURK</name>
<accession>A0ABZ0XTB0</accession>
<evidence type="ECO:0000313" key="4">
    <source>
        <dbReference type="EMBL" id="WQH02673.1"/>
    </source>
</evidence>
<dbReference type="GeneID" id="43166503"/>
<dbReference type="EMBL" id="CP140152">
    <property type="protein sequence ID" value="WQH02673.1"/>
    <property type="molecule type" value="Genomic_DNA"/>
</dbReference>
<dbReference type="InterPro" id="IPR010985">
    <property type="entry name" value="Ribbon_hlx_hlx"/>
</dbReference>
<comment type="similarity">
    <text evidence="2">Belongs to the TacA antitoxin family.</text>
</comment>
<dbReference type="SUPFAM" id="SSF47598">
    <property type="entry name" value="Ribbon-helix-helix"/>
    <property type="match status" value="1"/>
</dbReference>
<dbReference type="InterPro" id="IPR013321">
    <property type="entry name" value="Arc_rbn_hlx_hlx"/>
</dbReference>
<gene>
    <name evidence="4" type="ORF">SR858_16490</name>
</gene>
<dbReference type="PANTHER" id="PTHR35401">
    <property type="entry name" value="COPG FAMILY HELIX-TURN-HELIX PROTEIN-RELATED-RELATED"/>
    <property type="match status" value="1"/>
</dbReference>
<organism evidence="4 5">
    <name type="scientific">Duganella zoogloeoides</name>
    <dbReference type="NCBI Taxonomy" id="75659"/>
    <lineage>
        <taxon>Bacteria</taxon>
        <taxon>Pseudomonadati</taxon>
        <taxon>Pseudomonadota</taxon>
        <taxon>Betaproteobacteria</taxon>
        <taxon>Burkholderiales</taxon>
        <taxon>Oxalobacteraceae</taxon>
        <taxon>Telluria group</taxon>
        <taxon>Duganella</taxon>
    </lineage>
</organism>
<dbReference type="Gene3D" id="1.20.890.30">
    <property type="entry name" value="VCA0319-like"/>
    <property type="match status" value="1"/>
</dbReference>
<dbReference type="InterPro" id="IPR014795">
    <property type="entry name" value="TacA_1-like"/>
</dbReference>
<dbReference type="Pfam" id="PF08681">
    <property type="entry name" value="TacA1"/>
    <property type="match status" value="1"/>
</dbReference>
<dbReference type="PANTHER" id="PTHR35401:SF2">
    <property type="entry name" value="ABC-TYPE TRANSPORT SYSTEM"/>
    <property type="match status" value="1"/>
</dbReference>
<evidence type="ECO:0000256" key="3">
    <source>
        <dbReference type="SAM" id="MobiDB-lite"/>
    </source>
</evidence>
<dbReference type="Proteomes" id="UP001326110">
    <property type="component" value="Chromosome"/>
</dbReference>
<evidence type="ECO:0000313" key="5">
    <source>
        <dbReference type="Proteomes" id="UP001326110"/>
    </source>
</evidence>
<keyword evidence="5" id="KW-1185">Reference proteome</keyword>
<dbReference type="RefSeq" id="WP_019920099.1">
    <property type="nucleotide sequence ID" value="NZ_CP140152.1"/>
</dbReference>
<protein>
    <submittedName>
        <fullName evidence="4">DUF1778 domain-containing protein</fullName>
    </submittedName>
</protein>
<proteinExistence type="inferred from homology"/>
<reference evidence="4 5" key="1">
    <citation type="submission" date="2023-11" db="EMBL/GenBank/DDBJ databases">
        <title>MicrobeMod: A computational toolkit for identifying prokaryotic methylation and restriction-modification with nanopore sequencing.</title>
        <authorList>
            <person name="Crits-Christoph A."/>
            <person name="Kang S.C."/>
            <person name="Lee H."/>
            <person name="Ostrov N."/>
        </authorList>
    </citation>
    <scope>NUCLEOTIDE SEQUENCE [LARGE SCALE GENOMIC DNA]</scope>
    <source>
        <strain evidence="4 5">ATCC 25935</strain>
    </source>
</reference>
<evidence type="ECO:0000256" key="2">
    <source>
        <dbReference type="ARBA" id="ARBA00049988"/>
    </source>
</evidence>
<keyword evidence="1" id="KW-1277">Toxin-antitoxin system</keyword>
<dbReference type="Gene3D" id="1.10.1220.10">
    <property type="entry name" value="Met repressor-like"/>
    <property type="match status" value="1"/>
</dbReference>
<feature type="region of interest" description="Disordered" evidence="3">
    <location>
        <begin position="90"/>
        <end position="109"/>
    </location>
</feature>